<dbReference type="PRINTS" id="PR00368">
    <property type="entry name" value="FADPNR"/>
</dbReference>
<dbReference type="InterPro" id="IPR036188">
    <property type="entry name" value="FAD/NAD-bd_sf"/>
</dbReference>
<name>A0A543FE92_9NOCA</name>
<organism evidence="6 7">
    <name type="scientific">Nocardia bhagyanarayanae</name>
    <dbReference type="NCBI Taxonomy" id="1215925"/>
    <lineage>
        <taxon>Bacteria</taxon>
        <taxon>Bacillati</taxon>
        <taxon>Actinomycetota</taxon>
        <taxon>Actinomycetes</taxon>
        <taxon>Mycobacteriales</taxon>
        <taxon>Nocardiaceae</taxon>
        <taxon>Nocardia</taxon>
    </lineage>
</organism>
<proteinExistence type="inferred from homology"/>
<evidence type="ECO:0000259" key="5">
    <source>
        <dbReference type="Pfam" id="PF07992"/>
    </source>
</evidence>
<feature type="domain" description="FAD/NAD(P)-binding" evidence="5">
    <location>
        <begin position="1"/>
        <end position="279"/>
    </location>
</feature>
<dbReference type="AlphaFoldDB" id="A0A543FE92"/>
<dbReference type="OrthoDB" id="9784880at2"/>
<evidence type="ECO:0000256" key="1">
    <source>
        <dbReference type="ARBA" id="ARBA00006442"/>
    </source>
</evidence>
<dbReference type="GO" id="GO:0050660">
    <property type="term" value="F:flavin adenine dinucleotide binding"/>
    <property type="evidence" value="ECO:0007669"/>
    <property type="project" value="TreeGrafter"/>
</dbReference>
<accession>A0A543FE92</accession>
<dbReference type="PANTHER" id="PTHR43735:SF3">
    <property type="entry name" value="FERROPTOSIS SUPPRESSOR PROTEIN 1"/>
    <property type="match status" value="1"/>
</dbReference>
<protein>
    <submittedName>
        <fullName evidence="6">NADH dehydrogenase FAD-containing subunit</fullName>
    </submittedName>
</protein>
<dbReference type="InterPro" id="IPR023753">
    <property type="entry name" value="FAD/NAD-binding_dom"/>
</dbReference>
<dbReference type="EMBL" id="VFPG01000001">
    <property type="protein sequence ID" value="TQM32185.1"/>
    <property type="molecule type" value="Genomic_DNA"/>
</dbReference>
<evidence type="ECO:0000256" key="4">
    <source>
        <dbReference type="ARBA" id="ARBA00023002"/>
    </source>
</evidence>
<keyword evidence="7" id="KW-1185">Reference proteome</keyword>
<dbReference type="RefSeq" id="WP_141810136.1">
    <property type="nucleotide sequence ID" value="NZ_VFPG01000001.1"/>
</dbReference>
<gene>
    <name evidence="6" type="ORF">FB390_3863</name>
</gene>
<dbReference type="GO" id="GO:0005737">
    <property type="term" value="C:cytoplasm"/>
    <property type="evidence" value="ECO:0007669"/>
    <property type="project" value="TreeGrafter"/>
</dbReference>
<sequence>MRIVVVGSGYAGTLVANRVAKKVEDAEVTVINPRPDFVERVRLHQQIAGTRSAATPLVDMLRDGITVRVGSVEKIGDGTVALADGERIDFDHAFLAVGSTVAPMPGAVAVGTWEGAQQARTALAALPAGSQVAVIGGGPTGIETAAEIAEARPDVRVRLIGSSVAGGLSEGASRRVRAGLERLTVDIIDDDVVEIVAGTGEFDDVVRLRSGWDLSSDLTLWAIVADVPPLAALSGLAVDARGRVIVDEFLRSVGDERIFAVGDCAAVPGARFACYTALPQAIHAADNFARLVRGRKPKPHSFPYWARGVCLGRKDAVTQLTHADDTVREAFFGGRAAVVLKEMASSSAFSSARAGRSAL</sequence>
<reference evidence="6 7" key="1">
    <citation type="submission" date="2019-06" db="EMBL/GenBank/DDBJ databases">
        <title>Sequencing the genomes of 1000 actinobacteria strains.</title>
        <authorList>
            <person name="Klenk H.-P."/>
        </authorList>
    </citation>
    <scope>NUCLEOTIDE SEQUENCE [LARGE SCALE GENOMIC DNA]</scope>
    <source>
        <strain evidence="6 7">DSM 103495</strain>
    </source>
</reference>
<dbReference type="Proteomes" id="UP000316331">
    <property type="component" value="Unassembled WGS sequence"/>
</dbReference>
<dbReference type="Gene3D" id="3.50.50.100">
    <property type="match status" value="1"/>
</dbReference>
<dbReference type="Pfam" id="PF07992">
    <property type="entry name" value="Pyr_redox_2"/>
    <property type="match status" value="1"/>
</dbReference>
<evidence type="ECO:0000313" key="6">
    <source>
        <dbReference type="EMBL" id="TQM32185.1"/>
    </source>
</evidence>
<dbReference type="PANTHER" id="PTHR43735">
    <property type="entry name" value="APOPTOSIS-INDUCING FACTOR 1"/>
    <property type="match status" value="1"/>
</dbReference>
<evidence type="ECO:0000256" key="3">
    <source>
        <dbReference type="ARBA" id="ARBA00022827"/>
    </source>
</evidence>
<evidence type="ECO:0000256" key="2">
    <source>
        <dbReference type="ARBA" id="ARBA00022630"/>
    </source>
</evidence>
<dbReference type="GO" id="GO:0004174">
    <property type="term" value="F:electron-transferring-flavoprotein dehydrogenase activity"/>
    <property type="evidence" value="ECO:0007669"/>
    <property type="project" value="TreeGrafter"/>
</dbReference>
<evidence type="ECO:0000313" key="7">
    <source>
        <dbReference type="Proteomes" id="UP000316331"/>
    </source>
</evidence>
<comment type="similarity">
    <text evidence="1">Belongs to the FAD-dependent oxidoreductase family.</text>
</comment>
<comment type="caution">
    <text evidence="6">The sequence shown here is derived from an EMBL/GenBank/DDBJ whole genome shotgun (WGS) entry which is preliminary data.</text>
</comment>
<dbReference type="PRINTS" id="PR00469">
    <property type="entry name" value="PNDRDTASEII"/>
</dbReference>
<dbReference type="SUPFAM" id="SSF51905">
    <property type="entry name" value="FAD/NAD(P)-binding domain"/>
    <property type="match status" value="2"/>
</dbReference>
<keyword evidence="2" id="KW-0285">Flavoprotein</keyword>
<keyword evidence="4" id="KW-0560">Oxidoreductase</keyword>
<keyword evidence="3" id="KW-0274">FAD</keyword>